<dbReference type="PANTHER" id="PTHR42923:SF46">
    <property type="entry name" value="AMINE OXIDASE"/>
    <property type="match status" value="1"/>
</dbReference>
<dbReference type="InterPro" id="IPR050464">
    <property type="entry name" value="Zeta_carotene_desat/Oxidored"/>
</dbReference>
<dbReference type="RefSeq" id="WP_390314392.1">
    <property type="nucleotide sequence ID" value="NZ_JBHSPB010000002.1"/>
</dbReference>
<dbReference type="InterPro" id="IPR002937">
    <property type="entry name" value="Amino_oxidase"/>
</dbReference>
<feature type="domain" description="Amine oxidase" evidence="2">
    <location>
        <begin position="87"/>
        <end position="584"/>
    </location>
</feature>
<evidence type="ECO:0000313" key="3">
    <source>
        <dbReference type="EMBL" id="MFC5719321.1"/>
    </source>
</evidence>
<evidence type="ECO:0000259" key="2">
    <source>
        <dbReference type="Pfam" id="PF01593"/>
    </source>
</evidence>
<proteinExistence type="predicted"/>
<name>A0ABW0YS65_9ACTN</name>
<dbReference type="InterPro" id="IPR036188">
    <property type="entry name" value="FAD/NAD-bd_sf"/>
</dbReference>
<reference evidence="4" key="1">
    <citation type="journal article" date="2019" name="Int. J. Syst. Evol. Microbiol.">
        <title>The Global Catalogue of Microorganisms (GCM) 10K type strain sequencing project: providing services to taxonomists for standard genome sequencing and annotation.</title>
        <authorList>
            <consortium name="The Broad Institute Genomics Platform"/>
            <consortium name="The Broad Institute Genome Sequencing Center for Infectious Disease"/>
            <person name="Wu L."/>
            <person name="Ma J."/>
        </authorList>
    </citation>
    <scope>NUCLEOTIDE SEQUENCE [LARGE SCALE GENOMIC DNA]</scope>
    <source>
        <strain evidence="4">CGMCC 4.7304</strain>
    </source>
</reference>
<feature type="compositionally biased region" description="Low complexity" evidence="1">
    <location>
        <begin position="1"/>
        <end position="10"/>
    </location>
</feature>
<accession>A0ABW0YS65</accession>
<evidence type="ECO:0000313" key="4">
    <source>
        <dbReference type="Proteomes" id="UP001596083"/>
    </source>
</evidence>
<dbReference type="SUPFAM" id="SSF51905">
    <property type="entry name" value="FAD/NAD(P)-binding domain"/>
    <property type="match status" value="1"/>
</dbReference>
<comment type="caution">
    <text evidence="3">The sequence shown here is derived from an EMBL/GenBank/DDBJ whole genome shotgun (WGS) entry which is preliminary data.</text>
</comment>
<keyword evidence="4" id="KW-1185">Reference proteome</keyword>
<evidence type="ECO:0000256" key="1">
    <source>
        <dbReference type="SAM" id="MobiDB-lite"/>
    </source>
</evidence>
<dbReference type="PANTHER" id="PTHR42923">
    <property type="entry name" value="PROTOPORPHYRINOGEN OXIDASE"/>
    <property type="match status" value="1"/>
</dbReference>
<sequence>MAETGGTETGGAERPDTTGSNGTGEPPATSPAHGTRRAFLGGAAAVAGTVALAGTAAQQAAAAPRPARPPGGTARAGRTVAVLGGGVAGLTAAHELAERGFRVTVYERKALGGKARSMDVPGSARGGRRPLPGEHGFRFFPGWYRNLPDTLRRIPFPGNAEGCHDNLVDSREVMITRMDGREALRVPFATIGTPLPVLTPDALARALKGFFDTLTGLPGEEIAHFVGRLLVWFTSCERRRLEQWERVPWWEFTHAARMSRDYQRLLCVGITRNIVATKAEVASTRTVGTYSEAFVHNFLRLGADGELDRVLDAPTNEAWIDPWVSHLRSLGVEFRVGHAVSELRLADGRIAAAVVRTQDGARRTVGADHFVQAMPVEHARTTWNAELRAADPQLARCDRLRTDWMTGIQFYLTEPLPLVRGHVDHVDTPWSVTSISQAQFWPGREFRRDYGDGTVTECLSAIASEWDKPGILYGKTAKQCTREEVVREVWAQLKAGLNTGGRTVLSDAKLHSWFLDPAVSLGGGHPENDEQLLIHPVGTWFDRPTARTRIPNLFLAGDYVATDVDLATMEGANASARLAVNALLDAAGSDAERCAVTSLYRAPELEAARWDDEVRFSLGLPNLFDV</sequence>
<dbReference type="EMBL" id="JBHSPB010000002">
    <property type="protein sequence ID" value="MFC5719321.1"/>
    <property type="molecule type" value="Genomic_DNA"/>
</dbReference>
<dbReference type="Proteomes" id="UP001596083">
    <property type="component" value="Unassembled WGS sequence"/>
</dbReference>
<dbReference type="Pfam" id="PF01593">
    <property type="entry name" value="Amino_oxidase"/>
    <property type="match status" value="1"/>
</dbReference>
<dbReference type="InterPro" id="IPR006311">
    <property type="entry name" value="TAT_signal"/>
</dbReference>
<feature type="region of interest" description="Disordered" evidence="1">
    <location>
        <begin position="1"/>
        <end position="37"/>
    </location>
</feature>
<gene>
    <name evidence="3" type="ORF">ACFP1Z_03855</name>
</gene>
<organism evidence="3 4">
    <name type="scientific">Streptomyces gamaensis</name>
    <dbReference type="NCBI Taxonomy" id="1763542"/>
    <lineage>
        <taxon>Bacteria</taxon>
        <taxon>Bacillati</taxon>
        <taxon>Actinomycetota</taxon>
        <taxon>Actinomycetes</taxon>
        <taxon>Kitasatosporales</taxon>
        <taxon>Streptomycetaceae</taxon>
        <taxon>Streptomyces</taxon>
    </lineage>
</organism>
<dbReference type="Gene3D" id="3.50.50.60">
    <property type="entry name" value="FAD/NAD(P)-binding domain"/>
    <property type="match status" value="1"/>
</dbReference>
<protein>
    <submittedName>
        <fullName evidence="3">FAD-dependent oxidoreductase</fullName>
    </submittedName>
</protein>
<dbReference type="PROSITE" id="PS51318">
    <property type="entry name" value="TAT"/>
    <property type="match status" value="1"/>
</dbReference>